<dbReference type="OrthoDB" id="1724531at2759"/>
<evidence type="ECO:0000313" key="3">
    <source>
        <dbReference type="Proteomes" id="UP000245207"/>
    </source>
</evidence>
<sequence length="458" mass="51300">MGHFRGMFYNFINMWVIFMVNIRRNGHPDDDIEIPNLEAMVAAAIANMLPSLNANEVISRIVNDVRNGAGSSGGSGGGGRPTTVHGWLKKFSKLKPLSFSVASIPQDAKDWITHMEKLFEELGCEDELKTRLATFKLEGDAERFEREYNNIYHLENENFGDYMLRFLRLASFVGPIAGDAKRQAKHFKWGQKKWVLDRLLNTDFVDVSAVNDSARNIEIFLEGSGYKRNRDGDRIQHRAQSHDSREQMERGRSDQSTEYRGRYQVDRSQDSKSTTRTGNDRQGIGNRNNRKWKDQSSRGTQQNLSSGSSSQHRPTENLTPPPLCPTCGKHHPGTCYKLTGAFFRCSSTTHRVKDCPKGNSSASANTPRFPAPSGRVFTTTCDQAADTSDFHVSVKDASVESPSIDSIPIIRYFADVFPDELPGLPPAREVEFSIDLVPGNCPMPFDFCGTKCRAKDAS</sequence>
<feature type="compositionally biased region" description="Polar residues" evidence="1">
    <location>
        <begin position="297"/>
        <end position="317"/>
    </location>
</feature>
<organism evidence="2 3">
    <name type="scientific">Artemisia annua</name>
    <name type="common">Sweet wormwood</name>
    <dbReference type="NCBI Taxonomy" id="35608"/>
    <lineage>
        <taxon>Eukaryota</taxon>
        <taxon>Viridiplantae</taxon>
        <taxon>Streptophyta</taxon>
        <taxon>Embryophyta</taxon>
        <taxon>Tracheophyta</taxon>
        <taxon>Spermatophyta</taxon>
        <taxon>Magnoliopsida</taxon>
        <taxon>eudicotyledons</taxon>
        <taxon>Gunneridae</taxon>
        <taxon>Pentapetalae</taxon>
        <taxon>asterids</taxon>
        <taxon>campanulids</taxon>
        <taxon>Asterales</taxon>
        <taxon>Asteraceae</taxon>
        <taxon>Asteroideae</taxon>
        <taxon>Anthemideae</taxon>
        <taxon>Artemisiinae</taxon>
        <taxon>Artemisia</taxon>
    </lineage>
</organism>
<evidence type="ECO:0000256" key="1">
    <source>
        <dbReference type="SAM" id="MobiDB-lite"/>
    </source>
</evidence>
<gene>
    <name evidence="2" type="ORF">CTI12_AA202780</name>
</gene>
<name>A0A2U1P1U7_ARTAN</name>
<feature type="compositionally biased region" description="Basic and acidic residues" evidence="1">
    <location>
        <begin position="228"/>
        <end position="270"/>
    </location>
</feature>
<keyword evidence="3" id="KW-1185">Reference proteome</keyword>
<proteinExistence type="predicted"/>
<accession>A0A2U1P1U7</accession>
<feature type="region of interest" description="Disordered" evidence="1">
    <location>
        <begin position="228"/>
        <end position="317"/>
    </location>
</feature>
<protein>
    <recommendedName>
        <fullName evidence="4">Zinc finger, CCHC-type, Retrotransposon gag domain protein</fullName>
    </recommendedName>
</protein>
<dbReference type="Proteomes" id="UP000245207">
    <property type="component" value="Unassembled WGS sequence"/>
</dbReference>
<evidence type="ECO:0000313" key="2">
    <source>
        <dbReference type="EMBL" id="PWA79697.1"/>
    </source>
</evidence>
<evidence type="ECO:0008006" key="4">
    <source>
        <dbReference type="Google" id="ProtNLM"/>
    </source>
</evidence>
<dbReference type="EMBL" id="PKPP01001821">
    <property type="protein sequence ID" value="PWA79697.1"/>
    <property type="molecule type" value="Genomic_DNA"/>
</dbReference>
<comment type="caution">
    <text evidence="2">The sequence shown here is derived from an EMBL/GenBank/DDBJ whole genome shotgun (WGS) entry which is preliminary data.</text>
</comment>
<reference evidence="2 3" key="1">
    <citation type="journal article" date="2018" name="Mol. Plant">
        <title>The genome of Artemisia annua provides insight into the evolution of Asteraceae family and artemisinin biosynthesis.</title>
        <authorList>
            <person name="Shen Q."/>
            <person name="Zhang L."/>
            <person name="Liao Z."/>
            <person name="Wang S."/>
            <person name="Yan T."/>
            <person name="Shi P."/>
            <person name="Liu M."/>
            <person name="Fu X."/>
            <person name="Pan Q."/>
            <person name="Wang Y."/>
            <person name="Lv Z."/>
            <person name="Lu X."/>
            <person name="Zhang F."/>
            <person name="Jiang W."/>
            <person name="Ma Y."/>
            <person name="Chen M."/>
            <person name="Hao X."/>
            <person name="Li L."/>
            <person name="Tang Y."/>
            <person name="Lv G."/>
            <person name="Zhou Y."/>
            <person name="Sun X."/>
            <person name="Brodelius P.E."/>
            <person name="Rose J.K.C."/>
            <person name="Tang K."/>
        </authorList>
    </citation>
    <scope>NUCLEOTIDE SEQUENCE [LARGE SCALE GENOMIC DNA]</scope>
    <source>
        <strain evidence="3">cv. Huhao1</strain>
        <tissue evidence="2">Leaf</tissue>
    </source>
</reference>
<dbReference type="AlphaFoldDB" id="A0A2U1P1U7"/>